<evidence type="ECO:0000313" key="4">
    <source>
        <dbReference type="EMBL" id="SHK93180.1"/>
    </source>
</evidence>
<gene>
    <name evidence="4" type="ORF">SAMN05443637_114179</name>
</gene>
<keyword evidence="5" id="KW-1185">Reference proteome</keyword>
<reference evidence="4 5" key="1">
    <citation type="submission" date="2016-11" db="EMBL/GenBank/DDBJ databases">
        <authorList>
            <person name="Jaros S."/>
            <person name="Januszkiewicz K."/>
            <person name="Wedrychowicz H."/>
        </authorList>
    </citation>
    <scope>NUCLEOTIDE SEQUENCE [LARGE SCALE GENOMIC DNA]</scope>
    <source>
        <strain evidence="4 5">DSM 43832</strain>
    </source>
</reference>
<name>A0A1M6WHE7_PSETH</name>
<protein>
    <recommendedName>
        <fullName evidence="3">DUF6542 domain-containing protein</fullName>
    </recommendedName>
</protein>
<feature type="transmembrane region" description="Helical" evidence="2">
    <location>
        <begin position="112"/>
        <end position="132"/>
    </location>
</feature>
<accession>A0A1M6WHE7</accession>
<keyword evidence="2" id="KW-0812">Transmembrane</keyword>
<feature type="transmembrane region" description="Helical" evidence="2">
    <location>
        <begin position="12"/>
        <end position="38"/>
    </location>
</feature>
<dbReference type="Proteomes" id="UP000184363">
    <property type="component" value="Unassembled WGS sequence"/>
</dbReference>
<feature type="transmembrane region" description="Helical" evidence="2">
    <location>
        <begin position="44"/>
        <end position="63"/>
    </location>
</feature>
<dbReference type="AlphaFoldDB" id="A0A1M6WHE7"/>
<evidence type="ECO:0000256" key="2">
    <source>
        <dbReference type="SAM" id="Phobius"/>
    </source>
</evidence>
<keyword evidence="2" id="KW-0472">Membrane</keyword>
<dbReference type="InterPro" id="IPR046672">
    <property type="entry name" value="DUF6542"/>
</dbReference>
<sequence>MTQTWPVGERSILPSVLGLSATVALAIATGLTVLGVLVDLMTKGTLGLAFTVLYVAGCVLAVAWVRRDGLFGPMVAPPLLLAFAVPAVVLIAGDPKPGTGMAERLLQIGAPLVNAFPTMAGTTAAGVALGLFRMATQRIRRTPSLDKKPARAGEPVRRDRPSATRERPGATEERRPARGSSAAATRVRRERDAARGAARRPASPRRS</sequence>
<feature type="compositionally biased region" description="Basic and acidic residues" evidence="1">
    <location>
        <begin position="143"/>
        <end position="176"/>
    </location>
</feature>
<dbReference type="STRING" id="1848.SAMN05443637_114179"/>
<evidence type="ECO:0000259" key="3">
    <source>
        <dbReference type="Pfam" id="PF20177"/>
    </source>
</evidence>
<dbReference type="Pfam" id="PF20177">
    <property type="entry name" value="DUF6542"/>
    <property type="match status" value="1"/>
</dbReference>
<organism evidence="4 5">
    <name type="scientific">Pseudonocardia thermophila</name>
    <dbReference type="NCBI Taxonomy" id="1848"/>
    <lineage>
        <taxon>Bacteria</taxon>
        <taxon>Bacillati</taxon>
        <taxon>Actinomycetota</taxon>
        <taxon>Actinomycetes</taxon>
        <taxon>Pseudonocardiales</taxon>
        <taxon>Pseudonocardiaceae</taxon>
        <taxon>Pseudonocardia</taxon>
    </lineage>
</organism>
<evidence type="ECO:0000256" key="1">
    <source>
        <dbReference type="SAM" id="MobiDB-lite"/>
    </source>
</evidence>
<dbReference type="OrthoDB" id="5192877at2"/>
<keyword evidence="2" id="KW-1133">Transmembrane helix</keyword>
<feature type="domain" description="DUF6542" evidence="3">
    <location>
        <begin position="18"/>
        <end position="138"/>
    </location>
</feature>
<proteinExistence type="predicted"/>
<dbReference type="EMBL" id="FRAP01000014">
    <property type="protein sequence ID" value="SHK93180.1"/>
    <property type="molecule type" value="Genomic_DNA"/>
</dbReference>
<feature type="region of interest" description="Disordered" evidence="1">
    <location>
        <begin position="140"/>
        <end position="207"/>
    </location>
</feature>
<dbReference type="RefSeq" id="WP_073458421.1">
    <property type="nucleotide sequence ID" value="NZ_CALGVN010000014.1"/>
</dbReference>
<feature type="transmembrane region" description="Helical" evidence="2">
    <location>
        <begin position="70"/>
        <end position="92"/>
    </location>
</feature>
<evidence type="ECO:0000313" key="5">
    <source>
        <dbReference type="Proteomes" id="UP000184363"/>
    </source>
</evidence>